<dbReference type="SUPFAM" id="SSF57863">
    <property type="entry name" value="ArfGap/RecO-like zinc finger"/>
    <property type="match status" value="1"/>
</dbReference>
<evidence type="ECO:0000256" key="5">
    <source>
        <dbReference type="ARBA" id="ARBA00023204"/>
    </source>
</evidence>
<dbReference type="RefSeq" id="WP_230574873.1">
    <property type="nucleotide sequence ID" value="NZ_CAKJTI010000007.1"/>
</dbReference>
<comment type="function">
    <text evidence="7">Involved in DNA repair and RecF pathway recombination.</text>
</comment>
<evidence type="ECO:0000256" key="1">
    <source>
        <dbReference type="ARBA" id="ARBA00007452"/>
    </source>
</evidence>
<accession>A0ABM8YAF6</accession>
<dbReference type="Proteomes" id="UP000789423">
    <property type="component" value="Unassembled WGS sequence"/>
</dbReference>
<protein>
    <recommendedName>
        <fullName evidence="2 7">DNA repair protein RecO</fullName>
    </recommendedName>
    <alternativeName>
        <fullName evidence="6 7">Recombination protein O</fullName>
    </alternativeName>
</protein>
<sequence length="248" mass="28564">MFQKIEGIVIRTIDYGETNKIVTIFSRELGKVSAMARGAKKPKSRLASISQLLTHGHFLIQMGSGLGTLQQGEIISSMREIREDLFLTAYASFIVELTDKATEEKKHNPYLFEMLYQTLHYMSEGVDPEVLALIYQTKMLPVFGLNPYFDTCAICHQSTDFVAFSVREGGFLCKHHAEQDSYRIAIGEAVHKLLRLFYHFDLARLGNVSVKEDTKKQMRTVLNMYYDEYCGIYLKSRRFLDQLDKFQI</sequence>
<dbReference type="Gene3D" id="2.40.50.140">
    <property type="entry name" value="Nucleic acid-binding proteins"/>
    <property type="match status" value="1"/>
</dbReference>
<dbReference type="InterPro" id="IPR012340">
    <property type="entry name" value="NA-bd_OB-fold"/>
</dbReference>
<dbReference type="InterPro" id="IPR042242">
    <property type="entry name" value="RecO_C"/>
</dbReference>
<comment type="caution">
    <text evidence="9">The sequence shown here is derived from an EMBL/GenBank/DDBJ whole genome shotgun (WGS) entry which is preliminary data.</text>
</comment>
<dbReference type="Pfam" id="PF11967">
    <property type="entry name" value="RecO_N"/>
    <property type="match status" value="1"/>
</dbReference>
<dbReference type="SUPFAM" id="SSF50249">
    <property type="entry name" value="Nucleic acid-binding proteins"/>
    <property type="match status" value="1"/>
</dbReference>
<evidence type="ECO:0000256" key="2">
    <source>
        <dbReference type="ARBA" id="ARBA00021310"/>
    </source>
</evidence>
<dbReference type="Gene3D" id="1.20.1440.120">
    <property type="entry name" value="Recombination protein O, C-terminal domain"/>
    <property type="match status" value="1"/>
</dbReference>
<keyword evidence="5 7" id="KW-0234">DNA repair</keyword>
<dbReference type="InterPro" id="IPR003717">
    <property type="entry name" value="RecO"/>
</dbReference>
<evidence type="ECO:0000259" key="8">
    <source>
        <dbReference type="Pfam" id="PF11967"/>
    </source>
</evidence>
<evidence type="ECO:0000256" key="3">
    <source>
        <dbReference type="ARBA" id="ARBA00022763"/>
    </source>
</evidence>
<evidence type="ECO:0000313" key="10">
    <source>
        <dbReference type="Proteomes" id="UP000789423"/>
    </source>
</evidence>
<feature type="domain" description="DNA replication/recombination mediator RecO N-terminal" evidence="8">
    <location>
        <begin position="1"/>
        <end position="77"/>
    </location>
</feature>
<proteinExistence type="inferred from homology"/>
<gene>
    <name evidence="7 9" type="primary">recO</name>
    <name evidence="9" type="ORF">BACCIP111899_01920</name>
</gene>
<organism evidence="9 10">
    <name type="scientific">Bacillus rhizoplanae</name>
    <dbReference type="NCBI Taxonomy" id="2880966"/>
    <lineage>
        <taxon>Bacteria</taxon>
        <taxon>Bacillati</taxon>
        <taxon>Bacillota</taxon>
        <taxon>Bacilli</taxon>
        <taxon>Bacillales</taxon>
        <taxon>Bacillaceae</taxon>
        <taxon>Bacillus</taxon>
    </lineage>
</organism>
<dbReference type="HAMAP" id="MF_00201">
    <property type="entry name" value="RecO"/>
    <property type="match status" value="1"/>
</dbReference>
<evidence type="ECO:0000313" key="9">
    <source>
        <dbReference type="EMBL" id="CAG9612743.1"/>
    </source>
</evidence>
<dbReference type="Pfam" id="PF02565">
    <property type="entry name" value="RecO_C"/>
    <property type="match status" value="1"/>
</dbReference>
<reference evidence="9 10" key="1">
    <citation type="submission" date="2021-10" db="EMBL/GenBank/DDBJ databases">
        <authorList>
            <person name="Criscuolo A."/>
        </authorList>
    </citation>
    <scope>NUCLEOTIDE SEQUENCE [LARGE SCALE GENOMIC DNA]</scope>
    <source>
        <strain evidence="10">CIP 111899</strain>
    </source>
</reference>
<dbReference type="PANTHER" id="PTHR33991">
    <property type="entry name" value="DNA REPAIR PROTEIN RECO"/>
    <property type="match status" value="1"/>
</dbReference>
<evidence type="ECO:0000256" key="6">
    <source>
        <dbReference type="ARBA" id="ARBA00033409"/>
    </source>
</evidence>
<keyword evidence="4 7" id="KW-0233">DNA recombination</keyword>
<dbReference type="PANTHER" id="PTHR33991:SF1">
    <property type="entry name" value="DNA REPAIR PROTEIN RECO"/>
    <property type="match status" value="1"/>
</dbReference>
<dbReference type="InterPro" id="IPR037278">
    <property type="entry name" value="ARFGAP/RecO"/>
</dbReference>
<evidence type="ECO:0000256" key="7">
    <source>
        <dbReference type="HAMAP-Rule" id="MF_00201"/>
    </source>
</evidence>
<dbReference type="EMBL" id="CAKJTI010000007">
    <property type="protein sequence ID" value="CAG9612743.1"/>
    <property type="molecule type" value="Genomic_DNA"/>
</dbReference>
<keyword evidence="3 7" id="KW-0227">DNA damage</keyword>
<comment type="similarity">
    <text evidence="1 7">Belongs to the RecO family.</text>
</comment>
<name>A0ABM8YAF6_9BACI</name>
<dbReference type="NCBIfam" id="TIGR00613">
    <property type="entry name" value="reco"/>
    <property type="match status" value="1"/>
</dbReference>
<dbReference type="InterPro" id="IPR022572">
    <property type="entry name" value="DNA_rep/recomb_RecO_N"/>
</dbReference>
<evidence type="ECO:0000256" key="4">
    <source>
        <dbReference type="ARBA" id="ARBA00023172"/>
    </source>
</evidence>
<keyword evidence="10" id="KW-1185">Reference proteome</keyword>